<organism evidence="2 3">
    <name type="scientific">Sulfitobacter albidus</name>
    <dbReference type="NCBI Taxonomy" id="2829501"/>
    <lineage>
        <taxon>Bacteria</taxon>
        <taxon>Pseudomonadati</taxon>
        <taxon>Pseudomonadota</taxon>
        <taxon>Alphaproteobacteria</taxon>
        <taxon>Rhodobacterales</taxon>
        <taxon>Roseobacteraceae</taxon>
        <taxon>Sulfitobacter</taxon>
    </lineage>
</organism>
<evidence type="ECO:0000313" key="2">
    <source>
        <dbReference type="EMBL" id="QUJ75416.1"/>
    </source>
</evidence>
<sequence>MSRRSRARKARIVGRVLAFAMMIGLAALIRTDPQVRAAVDGIVTELVAKAMGTPADPARQGDPARAAIDDLGYAPGSDEAQALEQLGLTETGGAPARSSLPPSKVKVNRGTGG</sequence>
<dbReference type="RefSeq" id="WP_212703621.1">
    <property type="nucleotide sequence ID" value="NZ_CP073581.1"/>
</dbReference>
<dbReference type="KEGG" id="sual:KDD17_10535"/>
<dbReference type="EMBL" id="CP073581">
    <property type="protein sequence ID" value="QUJ75416.1"/>
    <property type="molecule type" value="Genomic_DNA"/>
</dbReference>
<protein>
    <submittedName>
        <fullName evidence="2">Uncharacterized protein</fullName>
    </submittedName>
</protein>
<gene>
    <name evidence="2" type="ORF">KDD17_10535</name>
</gene>
<proteinExistence type="predicted"/>
<name>A0A975JBW2_9RHOB</name>
<evidence type="ECO:0000313" key="3">
    <source>
        <dbReference type="Proteomes" id="UP000683291"/>
    </source>
</evidence>
<dbReference type="Proteomes" id="UP000683291">
    <property type="component" value="Chromosome 1"/>
</dbReference>
<dbReference type="AlphaFoldDB" id="A0A975JBW2"/>
<evidence type="ECO:0000256" key="1">
    <source>
        <dbReference type="SAM" id="MobiDB-lite"/>
    </source>
</evidence>
<feature type="region of interest" description="Disordered" evidence="1">
    <location>
        <begin position="90"/>
        <end position="113"/>
    </location>
</feature>
<reference evidence="2" key="1">
    <citation type="submission" date="2021-04" db="EMBL/GenBank/DDBJ databases">
        <title>Complete genome sequence for Sulfitobacter sp. strain JK7-1.</title>
        <authorList>
            <person name="Park S.-J."/>
        </authorList>
    </citation>
    <scope>NUCLEOTIDE SEQUENCE</scope>
    <source>
        <strain evidence="2">JK7-1</strain>
    </source>
</reference>
<accession>A0A975JBW2</accession>
<keyword evidence="3" id="KW-1185">Reference proteome</keyword>